<reference evidence="1" key="1">
    <citation type="submission" date="2019-02" db="EMBL/GenBank/DDBJ databases">
        <authorList>
            <person name="Pothier F.J."/>
        </authorList>
    </citation>
    <scope>NUCLEOTIDE SEQUENCE</scope>
    <source>
        <strain evidence="1">CI-1B</strain>
    </source>
</reference>
<protein>
    <submittedName>
        <fullName evidence="1">Uncharacterized protein</fullName>
    </submittedName>
</protein>
<evidence type="ECO:0000313" key="1">
    <source>
        <dbReference type="EMBL" id="VIO70538.1"/>
    </source>
</evidence>
<gene>
    <name evidence="1" type="ORF">CI1B_31920</name>
</gene>
<dbReference type="InterPro" id="IPR021795">
    <property type="entry name" value="DUF3363"/>
</dbReference>
<proteinExistence type="predicted"/>
<dbReference type="AlphaFoldDB" id="A0A508TCK4"/>
<organism evidence="1 2">
    <name type="scientific">Bradyrhizobium ivorense</name>
    <dbReference type="NCBI Taxonomy" id="2511166"/>
    <lineage>
        <taxon>Bacteria</taxon>
        <taxon>Pseudomonadati</taxon>
        <taxon>Pseudomonadota</taxon>
        <taxon>Alphaproteobacteria</taxon>
        <taxon>Hyphomicrobiales</taxon>
        <taxon>Nitrobacteraceae</taxon>
        <taxon>Bradyrhizobium</taxon>
    </lineage>
</organism>
<dbReference type="Proteomes" id="UP000328092">
    <property type="component" value="Unassembled WGS sequence"/>
</dbReference>
<name>A0A508TCK4_9BRAD</name>
<comment type="caution">
    <text evidence="1">The sequence shown here is derived from an EMBL/GenBank/DDBJ whole genome shotgun (WGS) entry which is preliminary data.</text>
</comment>
<dbReference type="RefSeq" id="WP_244626541.1">
    <property type="nucleotide sequence ID" value="NZ_CAADFC020000011.1"/>
</dbReference>
<sequence length="222" mass="24998">MSERRYVLIDGIDGRTHYAEIGTLGANEPPVQNTILELRSRVAEPRAVDRTIAEIAAVRDGIYGERLHREFDPQAAGEFVGAHVRRLEAMRREGIVSRLADGSWSVGRDYLERALRYEKLQQSRNPVRATVLSWQKLENLPQALGATWLDRKLVGEGPNEHASTGFGADVEAAVRARRRWLIEQGLAQEEGGQVRFARNMIETLKARELERTAAGDIRAHRP</sequence>
<accession>A0A508TCK4</accession>
<keyword evidence="2" id="KW-1185">Reference proteome</keyword>
<dbReference type="EMBL" id="CAADFC020000011">
    <property type="protein sequence ID" value="VIO70538.1"/>
    <property type="molecule type" value="Genomic_DNA"/>
</dbReference>
<evidence type="ECO:0000313" key="2">
    <source>
        <dbReference type="Proteomes" id="UP000328092"/>
    </source>
</evidence>
<dbReference type="Pfam" id="PF11843">
    <property type="entry name" value="DUF3363"/>
    <property type="match status" value="1"/>
</dbReference>